<dbReference type="InterPro" id="IPR002100">
    <property type="entry name" value="TF_MADSbox"/>
</dbReference>
<evidence type="ECO:0000256" key="5">
    <source>
        <dbReference type="ARBA" id="ARBA00023242"/>
    </source>
</evidence>
<name>A0AB40CFN5_DIOCR</name>
<sequence length="248" mass="26911">MAKKKTSMGRQRIEIKKIENEESRQVCFSKRRAGLFKKANELSILCGAEVALIVFSPAGKPFSFGHPHVDSISNRFLANSMATSNYVEPRHGVIMRELNRKTTELVGLSEAAKKKKAMLEEETIKRNNGDEPQRLLWGANAEELDLEELVHLRSSLEELKMSVGRRAERINSETAVAARNLFSMCNGINNGFAVASGGGGGGFVHGGGVFGINHGDEEAAAYSFIPAAAAAASSAHHHHGFGYGHGFF</sequence>
<keyword evidence="2" id="KW-0805">Transcription regulation</keyword>
<evidence type="ECO:0000313" key="8">
    <source>
        <dbReference type="RefSeq" id="XP_039137088.1"/>
    </source>
</evidence>
<dbReference type="GO" id="GO:0005634">
    <property type="term" value="C:nucleus"/>
    <property type="evidence" value="ECO:0007669"/>
    <property type="project" value="UniProtKB-SubCell"/>
</dbReference>
<evidence type="ECO:0000256" key="3">
    <source>
        <dbReference type="ARBA" id="ARBA00023125"/>
    </source>
</evidence>
<keyword evidence="4" id="KW-0804">Transcription</keyword>
<organism evidence="7 8">
    <name type="scientific">Dioscorea cayennensis subsp. rotundata</name>
    <name type="common">White Guinea yam</name>
    <name type="synonym">Dioscorea rotundata</name>
    <dbReference type="NCBI Taxonomy" id="55577"/>
    <lineage>
        <taxon>Eukaryota</taxon>
        <taxon>Viridiplantae</taxon>
        <taxon>Streptophyta</taxon>
        <taxon>Embryophyta</taxon>
        <taxon>Tracheophyta</taxon>
        <taxon>Spermatophyta</taxon>
        <taxon>Magnoliopsida</taxon>
        <taxon>Liliopsida</taxon>
        <taxon>Dioscoreales</taxon>
        <taxon>Dioscoreaceae</taxon>
        <taxon>Dioscorea</taxon>
    </lineage>
</organism>
<dbReference type="PROSITE" id="PS50066">
    <property type="entry name" value="MADS_BOX_2"/>
    <property type="match status" value="1"/>
</dbReference>
<dbReference type="GO" id="GO:0000978">
    <property type="term" value="F:RNA polymerase II cis-regulatory region sequence-specific DNA binding"/>
    <property type="evidence" value="ECO:0007669"/>
    <property type="project" value="TreeGrafter"/>
</dbReference>
<evidence type="ECO:0000256" key="1">
    <source>
        <dbReference type="ARBA" id="ARBA00004123"/>
    </source>
</evidence>
<dbReference type="GO" id="GO:0000981">
    <property type="term" value="F:DNA-binding transcription factor activity, RNA polymerase II-specific"/>
    <property type="evidence" value="ECO:0007669"/>
    <property type="project" value="TreeGrafter"/>
</dbReference>
<dbReference type="PANTHER" id="PTHR11945">
    <property type="entry name" value="MADS BOX PROTEIN"/>
    <property type="match status" value="1"/>
</dbReference>
<dbReference type="Pfam" id="PF00319">
    <property type="entry name" value="SRF-TF"/>
    <property type="match status" value="1"/>
</dbReference>
<dbReference type="PANTHER" id="PTHR11945:SF629">
    <property type="entry name" value="OS02G0164450 PROTEIN"/>
    <property type="match status" value="1"/>
</dbReference>
<dbReference type="GeneID" id="120274612"/>
<dbReference type="GO" id="GO:0045944">
    <property type="term" value="P:positive regulation of transcription by RNA polymerase II"/>
    <property type="evidence" value="ECO:0007669"/>
    <property type="project" value="InterPro"/>
</dbReference>
<dbReference type="CDD" id="cd00265">
    <property type="entry name" value="MADS_MEF2_like"/>
    <property type="match status" value="1"/>
</dbReference>
<dbReference type="GO" id="GO:0046983">
    <property type="term" value="F:protein dimerization activity"/>
    <property type="evidence" value="ECO:0007669"/>
    <property type="project" value="InterPro"/>
</dbReference>
<gene>
    <name evidence="8" type="primary">LOC120274612</name>
</gene>
<keyword evidence="7" id="KW-1185">Reference proteome</keyword>
<evidence type="ECO:0000256" key="4">
    <source>
        <dbReference type="ARBA" id="ARBA00023163"/>
    </source>
</evidence>
<evidence type="ECO:0000259" key="6">
    <source>
        <dbReference type="PROSITE" id="PS50066"/>
    </source>
</evidence>
<comment type="subcellular location">
    <subcellularLocation>
        <location evidence="1">Nucleus</location>
    </subcellularLocation>
</comment>
<protein>
    <submittedName>
        <fullName evidence="8">Agamous-like MADS-box protein AGL61</fullName>
    </submittedName>
</protein>
<dbReference type="SMART" id="SM00432">
    <property type="entry name" value="MADS"/>
    <property type="match status" value="1"/>
</dbReference>
<feature type="domain" description="MADS-box" evidence="6">
    <location>
        <begin position="8"/>
        <end position="68"/>
    </location>
</feature>
<reference evidence="8" key="1">
    <citation type="submission" date="2025-08" db="UniProtKB">
        <authorList>
            <consortium name="RefSeq"/>
        </authorList>
    </citation>
    <scope>IDENTIFICATION</scope>
</reference>
<dbReference type="InterPro" id="IPR033896">
    <property type="entry name" value="MEF2-like_N"/>
</dbReference>
<evidence type="ECO:0000256" key="2">
    <source>
        <dbReference type="ARBA" id="ARBA00023015"/>
    </source>
</evidence>
<dbReference type="FunFam" id="3.40.1810.10:FF:000006">
    <property type="entry name" value="Agamous-like MADS-box protein AGL62"/>
    <property type="match status" value="1"/>
</dbReference>
<keyword evidence="5" id="KW-0539">Nucleus</keyword>
<dbReference type="AlphaFoldDB" id="A0AB40CFN5"/>
<proteinExistence type="predicted"/>
<dbReference type="PRINTS" id="PR00404">
    <property type="entry name" value="MADSDOMAIN"/>
</dbReference>
<dbReference type="InterPro" id="IPR036879">
    <property type="entry name" value="TF_MADSbox_sf"/>
</dbReference>
<keyword evidence="3" id="KW-0238">DNA-binding</keyword>
<dbReference type="Proteomes" id="UP001515500">
    <property type="component" value="Chromosome 13"/>
</dbReference>
<accession>A0AB40CFN5</accession>
<evidence type="ECO:0000313" key="7">
    <source>
        <dbReference type="Proteomes" id="UP001515500"/>
    </source>
</evidence>
<dbReference type="RefSeq" id="XP_039137088.1">
    <property type="nucleotide sequence ID" value="XM_039281154.1"/>
</dbReference>
<dbReference type="Gene3D" id="3.40.1810.10">
    <property type="entry name" value="Transcription factor, MADS-box"/>
    <property type="match status" value="1"/>
</dbReference>
<dbReference type="SUPFAM" id="SSF55455">
    <property type="entry name" value="SRF-like"/>
    <property type="match status" value="1"/>
</dbReference>